<accession>A0A1P8R9U2</accession>
<protein>
    <submittedName>
        <fullName evidence="1">Uncharacterized protein</fullName>
    </submittedName>
</protein>
<dbReference type="AlphaFoldDB" id="A0A1P8R9U2"/>
<proteinExistence type="predicted"/>
<name>A0A1P8R9U2_9EURY</name>
<reference evidence="1 2" key="1">
    <citation type="submission" date="2017-01" db="EMBL/GenBank/DDBJ databases">
        <title>Complete genome sequence of Haloterrigena daqingensis type strain (JX313T).</title>
        <authorList>
            <person name="Shuang W."/>
        </authorList>
    </citation>
    <scope>NUCLEOTIDE SEQUENCE [LARGE SCALE GENOMIC DNA]</scope>
    <source>
        <strain evidence="1 2">JX313</strain>
    </source>
</reference>
<evidence type="ECO:0000313" key="1">
    <source>
        <dbReference type="EMBL" id="APX95386.1"/>
    </source>
</evidence>
<dbReference type="KEGG" id="hda:BB347_01465"/>
<dbReference type="Proteomes" id="UP000187321">
    <property type="component" value="Chromosome"/>
</dbReference>
<sequence>MMGQCFPCNLFIPIRSGLRDRKKGYVRMPIQMMSSASNQKSSPRLMISRSMLSILQKYTLANFQTKI</sequence>
<evidence type="ECO:0000313" key="2">
    <source>
        <dbReference type="Proteomes" id="UP000187321"/>
    </source>
</evidence>
<gene>
    <name evidence="1" type="ORF">BB347_01465</name>
</gene>
<organism evidence="1 2">
    <name type="scientific">Natronorubrum daqingense</name>
    <dbReference type="NCBI Taxonomy" id="588898"/>
    <lineage>
        <taxon>Archaea</taxon>
        <taxon>Methanobacteriati</taxon>
        <taxon>Methanobacteriota</taxon>
        <taxon>Stenosarchaea group</taxon>
        <taxon>Halobacteria</taxon>
        <taxon>Halobacteriales</taxon>
        <taxon>Natrialbaceae</taxon>
        <taxon>Natronorubrum</taxon>
    </lineage>
</organism>
<dbReference type="EMBL" id="CP019327">
    <property type="protein sequence ID" value="APX95386.1"/>
    <property type="molecule type" value="Genomic_DNA"/>
</dbReference>